<evidence type="ECO:0000259" key="1">
    <source>
        <dbReference type="Pfam" id="PF00582"/>
    </source>
</evidence>
<dbReference type="Gene3D" id="3.40.50.12370">
    <property type="match status" value="1"/>
</dbReference>
<proteinExistence type="predicted"/>
<evidence type="ECO:0000313" key="2">
    <source>
        <dbReference type="EMBL" id="GAB77265.1"/>
    </source>
</evidence>
<name>K6VPG6_9MICO</name>
<dbReference type="Pfam" id="PF00582">
    <property type="entry name" value="Usp"/>
    <property type="match status" value="1"/>
</dbReference>
<dbReference type="AlphaFoldDB" id="K6VPG6"/>
<gene>
    <name evidence="2" type="ORF">AUCHE_05_01690</name>
</gene>
<evidence type="ECO:0000313" key="3">
    <source>
        <dbReference type="Proteomes" id="UP000008495"/>
    </source>
</evidence>
<dbReference type="InterPro" id="IPR006016">
    <property type="entry name" value="UspA"/>
</dbReference>
<comment type="caution">
    <text evidence="2">The sequence shown here is derived from an EMBL/GenBank/DDBJ whole genome shotgun (WGS) entry which is preliminary data.</text>
</comment>
<organism evidence="2 3">
    <name type="scientific">Austwickia chelonae NBRC 105200</name>
    <dbReference type="NCBI Taxonomy" id="1184607"/>
    <lineage>
        <taxon>Bacteria</taxon>
        <taxon>Bacillati</taxon>
        <taxon>Actinomycetota</taxon>
        <taxon>Actinomycetes</taxon>
        <taxon>Micrococcales</taxon>
        <taxon>Dermatophilaceae</taxon>
        <taxon>Austwickia</taxon>
    </lineage>
</organism>
<dbReference type="STRING" id="100225.SAMN05421595_1083"/>
<keyword evidence="3" id="KW-1185">Reference proteome</keyword>
<protein>
    <recommendedName>
        <fullName evidence="1">UspA domain-containing protein</fullName>
    </recommendedName>
</protein>
<dbReference type="Proteomes" id="UP000008495">
    <property type="component" value="Unassembled WGS sequence"/>
</dbReference>
<dbReference type="EMBL" id="BAGZ01000005">
    <property type="protein sequence ID" value="GAB77265.1"/>
    <property type="molecule type" value="Genomic_DNA"/>
</dbReference>
<sequence length="132" mass="13794">MGDVVAGLLAGDGSTSAVARAAVREAVSRGARVRFLQVLPSGLTPEERAACDESTFAAALRALREAPRLPVTFEVVDGDPGEILCSRSATASVLVVGHDLPGEEHGVANYCFTHAECDVLTVHPETASRIPR</sequence>
<dbReference type="SUPFAM" id="SSF52402">
    <property type="entry name" value="Adenine nucleotide alpha hydrolases-like"/>
    <property type="match status" value="1"/>
</dbReference>
<dbReference type="eggNOG" id="ENOG503292R">
    <property type="taxonomic scope" value="Bacteria"/>
</dbReference>
<reference evidence="2 3" key="1">
    <citation type="submission" date="2012-08" db="EMBL/GenBank/DDBJ databases">
        <title>Whole genome shotgun sequence of Austwickia chelonae NBRC 105200.</title>
        <authorList>
            <person name="Yoshida I."/>
            <person name="Hosoyama A."/>
            <person name="Tsuchikane K."/>
            <person name="Katsumata H."/>
            <person name="Ando Y."/>
            <person name="Ohji S."/>
            <person name="Hamada M."/>
            <person name="Tamura T."/>
            <person name="Yamazoe A."/>
            <person name="Yamazaki S."/>
            <person name="Fujita N."/>
        </authorList>
    </citation>
    <scope>NUCLEOTIDE SEQUENCE [LARGE SCALE GENOMIC DNA]</scope>
    <source>
        <strain evidence="2 3">NBRC 105200</strain>
    </source>
</reference>
<accession>K6VPG6</accession>
<feature type="domain" description="UspA" evidence="1">
    <location>
        <begin position="12"/>
        <end position="123"/>
    </location>
</feature>